<name>A0A0L7QIZ1_9HYME</name>
<proteinExistence type="predicted"/>
<feature type="compositionally biased region" description="Basic residues" evidence="1">
    <location>
        <begin position="8"/>
        <end position="30"/>
    </location>
</feature>
<dbReference type="AlphaFoldDB" id="A0A0L7QIZ1"/>
<keyword evidence="3" id="KW-1185">Reference proteome</keyword>
<organism evidence="2 3">
    <name type="scientific">Habropoda laboriosa</name>
    <dbReference type="NCBI Taxonomy" id="597456"/>
    <lineage>
        <taxon>Eukaryota</taxon>
        <taxon>Metazoa</taxon>
        <taxon>Ecdysozoa</taxon>
        <taxon>Arthropoda</taxon>
        <taxon>Hexapoda</taxon>
        <taxon>Insecta</taxon>
        <taxon>Pterygota</taxon>
        <taxon>Neoptera</taxon>
        <taxon>Endopterygota</taxon>
        <taxon>Hymenoptera</taxon>
        <taxon>Apocrita</taxon>
        <taxon>Aculeata</taxon>
        <taxon>Apoidea</taxon>
        <taxon>Anthophila</taxon>
        <taxon>Apidae</taxon>
        <taxon>Habropoda</taxon>
    </lineage>
</organism>
<evidence type="ECO:0000313" key="3">
    <source>
        <dbReference type="Proteomes" id="UP000053825"/>
    </source>
</evidence>
<dbReference type="Proteomes" id="UP000053825">
    <property type="component" value="Unassembled WGS sequence"/>
</dbReference>
<reference evidence="2 3" key="1">
    <citation type="submission" date="2015-07" db="EMBL/GenBank/DDBJ databases">
        <title>The genome of Habropoda laboriosa.</title>
        <authorList>
            <person name="Pan H."/>
            <person name="Kapheim K."/>
        </authorList>
    </citation>
    <scope>NUCLEOTIDE SEQUENCE [LARGE SCALE GENOMIC DNA]</scope>
    <source>
        <strain evidence="2">0110345459</strain>
    </source>
</reference>
<feature type="region of interest" description="Disordered" evidence="1">
    <location>
        <begin position="1"/>
        <end position="58"/>
    </location>
</feature>
<evidence type="ECO:0000256" key="1">
    <source>
        <dbReference type="SAM" id="MobiDB-lite"/>
    </source>
</evidence>
<gene>
    <name evidence="2" type="ORF">WH47_06858</name>
</gene>
<dbReference type="EMBL" id="KQ415340">
    <property type="protein sequence ID" value="KOC58598.1"/>
    <property type="molecule type" value="Genomic_DNA"/>
</dbReference>
<protein>
    <submittedName>
        <fullName evidence="2">Uncharacterized protein</fullName>
    </submittedName>
</protein>
<accession>A0A0L7QIZ1</accession>
<evidence type="ECO:0000313" key="2">
    <source>
        <dbReference type="EMBL" id="KOC58598.1"/>
    </source>
</evidence>
<sequence>MESDCPGVKRKCKRRSRRGGKKVQERRRKAIARELEASRAQNPASNPAPVHVEKPTAPEPEVIDICDSDTETVVVSRPQIPVVTIY</sequence>